<dbReference type="EMBL" id="CP035758">
    <property type="protein sequence ID" value="QBD75332.1"/>
    <property type="molecule type" value="Genomic_DNA"/>
</dbReference>
<dbReference type="AlphaFoldDB" id="A0A4P6JK45"/>
<sequence>MKGQVMGKEQQELEQLQLIPDKVTTDFDVGDSEISSLLYQTLAERTSGMDEDQKAQYLADLFEDSPIEAVEIEHALFERITTEQNSHFTITSYHPDRAVREASLARKNQWKSTDGGELSYVASNELEVYLAKVGRPLEISEALKEIRKLNESTVLTARIILGLWNTRRYNKQVSKEGSVAILLDEILQWQGIQKHSRVAHPGTGTNKRYTDGYRPEHRQRVIQDLALLAACHVRGTCKITIRGKATSIEVDGPYIRYDTVSRTTSWGDKVILGFLVAPGGWIGTYEQHQNYHLAQIDNQIFTLNPQNDRYALRLALYLTERWREQAKDGNFSTPIIMSDLLAASMIEAEKRHLTSEIVPRIESALERLESMGIIGKQICLTPVDKAQSRWSKDWLAARWEILPPLDLIKAYEAVMSPPKKRRRKARVIKG</sequence>
<organism evidence="1 2">
    <name type="scientific">Ktedonosporobacter rubrisoli</name>
    <dbReference type="NCBI Taxonomy" id="2509675"/>
    <lineage>
        <taxon>Bacteria</taxon>
        <taxon>Bacillati</taxon>
        <taxon>Chloroflexota</taxon>
        <taxon>Ktedonobacteria</taxon>
        <taxon>Ktedonobacterales</taxon>
        <taxon>Ktedonosporobacteraceae</taxon>
        <taxon>Ktedonosporobacter</taxon>
    </lineage>
</organism>
<accession>A0A4P6JK45</accession>
<evidence type="ECO:0000313" key="2">
    <source>
        <dbReference type="Proteomes" id="UP000290365"/>
    </source>
</evidence>
<dbReference type="RefSeq" id="WP_129885931.1">
    <property type="nucleotide sequence ID" value="NZ_CP035758.1"/>
</dbReference>
<proteinExistence type="predicted"/>
<dbReference type="Proteomes" id="UP000290365">
    <property type="component" value="Chromosome"/>
</dbReference>
<name>A0A4P6JK45_KTERU</name>
<protein>
    <submittedName>
        <fullName evidence="1">Uncharacterized protein</fullName>
    </submittedName>
</protein>
<dbReference type="KEGG" id="kbs:EPA93_04690"/>
<keyword evidence="2" id="KW-1185">Reference proteome</keyword>
<reference evidence="1 2" key="1">
    <citation type="submission" date="2019-01" db="EMBL/GenBank/DDBJ databases">
        <title>Ktedonosporobacter rubrisoli SCAWS-G2.</title>
        <authorList>
            <person name="Huang Y."/>
            <person name="Yan B."/>
        </authorList>
    </citation>
    <scope>NUCLEOTIDE SEQUENCE [LARGE SCALE GENOMIC DNA]</scope>
    <source>
        <strain evidence="1 2">SCAWS-G2</strain>
    </source>
</reference>
<dbReference type="OrthoDB" id="141176at2"/>
<gene>
    <name evidence="1" type="ORF">EPA93_04690</name>
</gene>
<evidence type="ECO:0000313" key="1">
    <source>
        <dbReference type="EMBL" id="QBD75332.1"/>
    </source>
</evidence>